<keyword evidence="6 9" id="KW-1133">Transmembrane helix</keyword>
<feature type="transmembrane region" description="Helical" evidence="9">
    <location>
        <begin position="345"/>
        <end position="366"/>
    </location>
</feature>
<dbReference type="EMBL" id="JACIFZ010000004">
    <property type="protein sequence ID" value="MBB4223387.1"/>
    <property type="molecule type" value="Genomic_DNA"/>
</dbReference>
<dbReference type="InterPro" id="IPR001851">
    <property type="entry name" value="ABC_transp_permease"/>
</dbReference>
<feature type="transmembrane region" description="Helical" evidence="9">
    <location>
        <begin position="427"/>
        <end position="447"/>
    </location>
</feature>
<feature type="transmembrane region" description="Helical" evidence="9">
    <location>
        <begin position="319"/>
        <end position="339"/>
    </location>
</feature>
<evidence type="ECO:0000256" key="9">
    <source>
        <dbReference type="SAM" id="Phobius"/>
    </source>
</evidence>
<dbReference type="InterPro" id="IPR052157">
    <property type="entry name" value="BCAA_transport_permease"/>
</dbReference>
<reference evidence="10 11" key="1">
    <citation type="submission" date="2020-08" db="EMBL/GenBank/DDBJ databases">
        <title>Genomic Encyclopedia of Type Strains, Phase IV (KMG-V): Genome sequencing to study the core and pangenomes of soil and plant-associated prokaryotes.</title>
        <authorList>
            <person name="Whitman W."/>
        </authorList>
    </citation>
    <scope>NUCLEOTIDE SEQUENCE [LARGE SCALE GENOMIC DNA]</scope>
    <source>
        <strain evidence="10 11">34/80</strain>
    </source>
</reference>
<feature type="transmembrane region" description="Helical" evidence="9">
    <location>
        <begin position="401"/>
        <end position="420"/>
    </location>
</feature>
<evidence type="ECO:0000256" key="1">
    <source>
        <dbReference type="ARBA" id="ARBA00004651"/>
    </source>
</evidence>
<gene>
    <name evidence="10" type="ORF">GGD71_004169</name>
</gene>
<dbReference type="Pfam" id="PF02653">
    <property type="entry name" value="BPD_transp_2"/>
    <property type="match status" value="2"/>
</dbReference>
<dbReference type="GO" id="GO:0005886">
    <property type="term" value="C:plasma membrane"/>
    <property type="evidence" value="ECO:0007669"/>
    <property type="project" value="UniProtKB-SubCell"/>
</dbReference>
<evidence type="ECO:0000256" key="2">
    <source>
        <dbReference type="ARBA" id="ARBA00022448"/>
    </source>
</evidence>
<evidence type="ECO:0000256" key="5">
    <source>
        <dbReference type="ARBA" id="ARBA00022970"/>
    </source>
</evidence>
<feature type="transmembrane region" description="Helical" evidence="9">
    <location>
        <begin position="147"/>
        <end position="164"/>
    </location>
</feature>
<feature type="transmembrane region" description="Helical" evidence="9">
    <location>
        <begin position="100"/>
        <end position="119"/>
    </location>
</feature>
<evidence type="ECO:0000256" key="3">
    <source>
        <dbReference type="ARBA" id="ARBA00022475"/>
    </source>
</evidence>
<comment type="similarity">
    <text evidence="8">Belongs to the binding-protein-dependent transport system permease family. LivHM subfamily.</text>
</comment>
<feature type="transmembrane region" description="Helical" evidence="9">
    <location>
        <begin position="65"/>
        <end position="88"/>
    </location>
</feature>
<feature type="transmembrane region" description="Helical" evidence="9">
    <location>
        <begin position="280"/>
        <end position="298"/>
    </location>
</feature>
<name>A0A840FW96_9BURK</name>
<dbReference type="InterPro" id="IPR043428">
    <property type="entry name" value="LivM-like"/>
</dbReference>
<feature type="transmembrane region" description="Helical" evidence="9">
    <location>
        <begin position="378"/>
        <end position="395"/>
    </location>
</feature>
<evidence type="ECO:0000256" key="4">
    <source>
        <dbReference type="ARBA" id="ARBA00022692"/>
    </source>
</evidence>
<feature type="transmembrane region" description="Helical" evidence="9">
    <location>
        <begin position="596"/>
        <end position="617"/>
    </location>
</feature>
<comment type="subcellular location">
    <subcellularLocation>
        <location evidence="1">Cell membrane</location>
        <topology evidence="1">Multi-pass membrane protein</topology>
    </subcellularLocation>
</comment>
<protein>
    <submittedName>
        <fullName evidence="10">Branched-chain amino acid transport system permease protein</fullName>
    </submittedName>
</protein>
<dbReference type="CDD" id="cd06581">
    <property type="entry name" value="TM_PBP1_LivM_like"/>
    <property type="match status" value="1"/>
</dbReference>
<comment type="caution">
    <text evidence="10">The sequence shown here is derived from an EMBL/GenBank/DDBJ whole genome shotgun (WGS) entry which is preliminary data.</text>
</comment>
<feature type="transmembrane region" description="Helical" evidence="9">
    <location>
        <begin position="36"/>
        <end position="53"/>
    </location>
</feature>
<keyword evidence="2" id="KW-0813">Transport</keyword>
<keyword evidence="7 9" id="KW-0472">Membrane</keyword>
<keyword evidence="3" id="KW-1003">Cell membrane</keyword>
<keyword evidence="5" id="KW-0029">Amino-acid transport</keyword>
<evidence type="ECO:0000256" key="6">
    <source>
        <dbReference type="ARBA" id="ARBA00022989"/>
    </source>
</evidence>
<dbReference type="AlphaFoldDB" id="A0A840FW96"/>
<evidence type="ECO:0000313" key="11">
    <source>
        <dbReference type="Proteomes" id="UP000524450"/>
    </source>
</evidence>
<dbReference type="Proteomes" id="UP000524450">
    <property type="component" value="Unassembled WGS sequence"/>
</dbReference>
<dbReference type="GO" id="GO:0015658">
    <property type="term" value="F:branched-chain amino acid transmembrane transporter activity"/>
    <property type="evidence" value="ECO:0007669"/>
    <property type="project" value="InterPro"/>
</dbReference>
<feature type="transmembrane region" description="Helical" evidence="9">
    <location>
        <begin position="185"/>
        <end position="207"/>
    </location>
</feature>
<feature type="transmembrane region" description="Helical" evidence="9">
    <location>
        <begin position="6"/>
        <end position="29"/>
    </location>
</feature>
<feature type="transmembrane region" description="Helical" evidence="9">
    <location>
        <begin position="258"/>
        <end position="274"/>
    </location>
</feature>
<keyword evidence="4 9" id="KW-0812">Transmembrane</keyword>
<feature type="transmembrane region" description="Helical" evidence="9">
    <location>
        <begin position="471"/>
        <end position="491"/>
    </location>
</feature>
<sequence>MSFSGFVVQLLNGLAGASSLFFVAAGLSLIFGVTRIVNFAHGSFFMVGIYLAYTLVDKLGSSLGFWPALLIAALAVGVLGALIEVLLLRRIYKAPELFQLLATFALVLVIKDAVLWLWGPDELLGPRAPGLKGSVEILGRQFPSYDLFLIVIGPVVLGLVWLLLTRTRFGTLVRAATQDREMVSALGVNQAWLFTAVFALGALLAGLGGALQLPREPATLEMDLNTIGAAFVVVVVGGMGSLPGAYMAALLIAEIKAVCIWLGVVQIFGIDVSFSKLTLMVDFLVMAIVLVWRPWGLFGRPQAPSRYVGMQEEPLRRPGRAYVVAVAAFALVLAVLPFLTVNSPYTTVLMIDLMIAALFATSLHFIMGPAGMHSFGHAAYFGLGAYGAALLVRALHLPMELALIVAPLVAALGAFVYGWFAVRLSGVYLAMLTLAFAQITWAITYQWDSFTGGSNGLTGVWPSEWLSDKQAYYWLTLVLVGLGVWWLRRVLFSPFGYAMRAGRDSVLRADAIGIDVKRMQWVAFIIAGTVAGLAGALFAFSKGSISPETLSVGKSVDGLVMVLLGGIQTLAGPVVGAVTFTWLHDTVARNTDYWRAMLGAIILILVLLFPQGIAGSIKQLADRWRAPKEGEAEKTEAKAKLEEVKA</sequence>
<evidence type="ECO:0000313" key="10">
    <source>
        <dbReference type="EMBL" id="MBB4223387.1"/>
    </source>
</evidence>
<feature type="transmembrane region" description="Helical" evidence="9">
    <location>
        <begin position="560"/>
        <end position="584"/>
    </location>
</feature>
<organism evidence="10 11">
    <name type="scientific">Variovorax guangxiensis</name>
    <dbReference type="NCBI Taxonomy" id="1775474"/>
    <lineage>
        <taxon>Bacteria</taxon>
        <taxon>Pseudomonadati</taxon>
        <taxon>Pseudomonadota</taxon>
        <taxon>Betaproteobacteria</taxon>
        <taxon>Burkholderiales</taxon>
        <taxon>Comamonadaceae</taxon>
        <taxon>Variovorax</taxon>
    </lineage>
</organism>
<feature type="transmembrane region" description="Helical" evidence="9">
    <location>
        <begin position="521"/>
        <end position="540"/>
    </location>
</feature>
<dbReference type="PANTHER" id="PTHR11795">
    <property type="entry name" value="BRANCHED-CHAIN AMINO ACID TRANSPORT SYSTEM PERMEASE PROTEIN LIVH"/>
    <property type="match status" value="1"/>
</dbReference>
<proteinExistence type="inferred from homology"/>
<evidence type="ECO:0000256" key="8">
    <source>
        <dbReference type="ARBA" id="ARBA00037998"/>
    </source>
</evidence>
<accession>A0A840FW96</accession>
<dbReference type="RefSeq" id="WP_184640490.1">
    <property type="nucleotide sequence ID" value="NZ_JACIFZ010000004.1"/>
</dbReference>
<evidence type="ECO:0000256" key="7">
    <source>
        <dbReference type="ARBA" id="ARBA00023136"/>
    </source>
</evidence>
<dbReference type="CDD" id="cd06582">
    <property type="entry name" value="TM_PBP1_LivH_like"/>
    <property type="match status" value="1"/>
</dbReference>
<feature type="transmembrane region" description="Helical" evidence="9">
    <location>
        <begin position="227"/>
        <end position="251"/>
    </location>
</feature>
<dbReference type="PANTHER" id="PTHR11795:SF442">
    <property type="entry name" value="ABC TRANSPORTER ATP-BINDING PROTEIN"/>
    <property type="match status" value="1"/>
</dbReference>
<dbReference type="GO" id="GO:0006865">
    <property type="term" value="P:amino acid transport"/>
    <property type="evidence" value="ECO:0007669"/>
    <property type="project" value="UniProtKB-KW"/>
</dbReference>